<evidence type="ECO:0000313" key="2">
    <source>
        <dbReference type="Proteomes" id="UP000615446"/>
    </source>
</evidence>
<evidence type="ECO:0000313" key="1">
    <source>
        <dbReference type="EMBL" id="GET02174.1"/>
    </source>
</evidence>
<organism evidence="1 2">
    <name type="scientific">Rhizophagus clarus</name>
    <dbReference type="NCBI Taxonomy" id="94130"/>
    <lineage>
        <taxon>Eukaryota</taxon>
        <taxon>Fungi</taxon>
        <taxon>Fungi incertae sedis</taxon>
        <taxon>Mucoromycota</taxon>
        <taxon>Glomeromycotina</taxon>
        <taxon>Glomeromycetes</taxon>
        <taxon>Glomerales</taxon>
        <taxon>Glomeraceae</taxon>
        <taxon>Rhizophagus</taxon>
    </lineage>
</organism>
<dbReference type="AlphaFoldDB" id="A0A8H3M7K7"/>
<gene>
    <name evidence="1" type="ORF">RCL2_002855200</name>
</gene>
<dbReference type="Gene3D" id="2.60.120.920">
    <property type="match status" value="1"/>
</dbReference>
<dbReference type="OrthoDB" id="2320430at2759"/>
<name>A0A8H3M7K7_9GLOM</name>
<accession>A0A8H3M7K7</accession>
<dbReference type="EMBL" id="BLAL01000304">
    <property type="protein sequence ID" value="GET02174.1"/>
    <property type="molecule type" value="Genomic_DNA"/>
</dbReference>
<dbReference type="InterPro" id="IPR043136">
    <property type="entry name" value="B30.2/SPRY_sf"/>
</dbReference>
<protein>
    <submittedName>
        <fullName evidence="1">Ran-binding protein (RanBP10), putative</fullName>
    </submittedName>
</protein>
<sequence>MFNEISAVTKSRNLDTLSISPLPVKYWFYYYEITILPNPNNDKTIIAIGLVLKNYSIDRLPGCDTHSVGFHSDEGRTFLMQRIVEEEYIGIRNVEADEIIDFM</sequence>
<reference evidence="1" key="1">
    <citation type="submission" date="2019-10" db="EMBL/GenBank/DDBJ databases">
        <title>Conservation and host-specific expression of non-tandemly repeated heterogenous ribosome RNA gene in arbuscular mycorrhizal fungi.</title>
        <authorList>
            <person name="Maeda T."/>
            <person name="Kobayashi Y."/>
            <person name="Nakagawa T."/>
            <person name="Ezawa T."/>
            <person name="Yamaguchi K."/>
            <person name="Bino T."/>
            <person name="Nishimoto Y."/>
            <person name="Shigenobu S."/>
            <person name="Kawaguchi M."/>
        </authorList>
    </citation>
    <scope>NUCLEOTIDE SEQUENCE</scope>
    <source>
        <strain evidence="1">HR1</strain>
    </source>
</reference>
<comment type="caution">
    <text evidence="1">The sequence shown here is derived from an EMBL/GenBank/DDBJ whole genome shotgun (WGS) entry which is preliminary data.</text>
</comment>
<proteinExistence type="predicted"/>
<dbReference type="Proteomes" id="UP000615446">
    <property type="component" value="Unassembled WGS sequence"/>
</dbReference>